<dbReference type="InterPro" id="IPR036291">
    <property type="entry name" value="NAD(P)-bd_dom_sf"/>
</dbReference>
<evidence type="ECO:0000313" key="4">
    <source>
        <dbReference type="EMBL" id="SFR46924.1"/>
    </source>
</evidence>
<dbReference type="EMBL" id="FOYQ01000002">
    <property type="protein sequence ID" value="SFR46924.1"/>
    <property type="molecule type" value="Genomic_DNA"/>
</dbReference>
<dbReference type="GO" id="GO:0051287">
    <property type="term" value="F:NAD binding"/>
    <property type="evidence" value="ECO:0007669"/>
    <property type="project" value="InterPro"/>
</dbReference>
<dbReference type="Pfam" id="PF02826">
    <property type="entry name" value="2-Hacid_dh_C"/>
    <property type="match status" value="1"/>
</dbReference>
<keyword evidence="4" id="KW-0670">Pyruvate</keyword>
<evidence type="ECO:0000313" key="5">
    <source>
        <dbReference type="Proteomes" id="UP000199534"/>
    </source>
</evidence>
<dbReference type="PANTHER" id="PTHR43333:SF1">
    <property type="entry name" value="D-ISOMER SPECIFIC 2-HYDROXYACID DEHYDROGENASE NAD-BINDING DOMAIN-CONTAINING PROTEIN"/>
    <property type="match status" value="1"/>
</dbReference>
<dbReference type="InterPro" id="IPR006140">
    <property type="entry name" value="D-isomer_DH_NAD-bd"/>
</dbReference>
<reference evidence="4 5" key="1">
    <citation type="submission" date="2016-10" db="EMBL/GenBank/DDBJ databases">
        <authorList>
            <person name="de Groot N.N."/>
        </authorList>
    </citation>
    <scope>NUCLEOTIDE SEQUENCE [LARGE SCALE GENOMIC DNA]</scope>
    <source>
        <strain evidence="4 5">DSM 21019</strain>
    </source>
</reference>
<dbReference type="RefSeq" id="WP_092982333.1">
    <property type="nucleotide sequence ID" value="NZ_FOYQ01000002.1"/>
</dbReference>
<gene>
    <name evidence="4" type="ORF">SAMN04490243_1864</name>
</gene>
<keyword evidence="1" id="KW-0560">Oxidoreductase</keyword>
<dbReference type="Gene3D" id="3.40.50.720">
    <property type="entry name" value="NAD(P)-binding Rossmann-like Domain"/>
    <property type="match status" value="2"/>
</dbReference>
<evidence type="ECO:0000259" key="3">
    <source>
        <dbReference type="Pfam" id="PF02826"/>
    </source>
</evidence>
<dbReference type="GO" id="GO:0016491">
    <property type="term" value="F:oxidoreductase activity"/>
    <property type="evidence" value="ECO:0007669"/>
    <property type="project" value="UniProtKB-KW"/>
</dbReference>
<keyword evidence="2" id="KW-0520">NAD</keyword>
<dbReference type="OrthoDB" id="9805416at2"/>
<dbReference type="CDD" id="cd12164">
    <property type="entry name" value="GDH_like_2"/>
    <property type="match status" value="1"/>
</dbReference>
<dbReference type="PANTHER" id="PTHR43333">
    <property type="entry name" value="2-HACID_DH_C DOMAIN-CONTAINING PROTEIN"/>
    <property type="match status" value="1"/>
</dbReference>
<name>A0A1I6GXF0_9FLAO</name>
<evidence type="ECO:0000256" key="1">
    <source>
        <dbReference type="ARBA" id="ARBA00023002"/>
    </source>
</evidence>
<proteinExistence type="predicted"/>
<organism evidence="4 5">
    <name type="scientific">Robiginitalea myxolifaciens</name>
    <dbReference type="NCBI Taxonomy" id="400055"/>
    <lineage>
        <taxon>Bacteria</taxon>
        <taxon>Pseudomonadati</taxon>
        <taxon>Bacteroidota</taxon>
        <taxon>Flavobacteriia</taxon>
        <taxon>Flavobacteriales</taxon>
        <taxon>Flavobacteriaceae</taxon>
        <taxon>Robiginitalea</taxon>
    </lineage>
</organism>
<sequence length="316" mass="34462">MALLILRNDDKGNAWRQELLKIDSSLEVIVYPEPHKTEAIKMATVWKHPEGLLHNYTGLLGIQSMGAGVDFILKDPSVGSPQNPSGLTRPIMRVVDEQLTADMAEYVLTHCLAALRDLQHYEVLSKDRRWEPSNYRRASETTVGILGLGTLGMAAGKALLQNGFQVRGWARSSKKAEGISVYAGAGSLNEFLAGSQIVVCLLPLTPETSGILNAKRFKQMDPGTFLINAARGGHLIEADLIPAIDSGLLSGACLDVFQEEPLPREHPFWEHPKIRVTPHVASVSDPSTVAAQIVANYKNLLKGVAPQNLVDLEKGY</sequence>
<dbReference type="SUPFAM" id="SSF51735">
    <property type="entry name" value="NAD(P)-binding Rossmann-fold domains"/>
    <property type="match status" value="1"/>
</dbReference>
<protein>
    <submittedName>
        <fullName evidence="4">Glyoxylate/hydroxypyruvate reductase A</fullName>
    </submittedName>
</protein>
<dbReference type="Proteomes" id="UP000199534">
    <property type="component" value="Unassembled WGS sequence"/>
</dbReference>
<accession>A0A1I6GXF0</accession>
<evidence type="ECO:0000256" key="2">
    <source>
        <dbReference type="ARBA" id="ARBA00023027"/>
    </source>
</evidence>
<feature type="domain" description="D-isomer specific 2-hydroxyacid dehydrogenase NAD-binding" evidence="3">
    <location>
        <begin position="109"/>
        <end position="281"/>
    </location>
</feature>
<dbReference type="STRING" id="400055.SAMN04490243_1864"/>
<keyword evidence="5" id="KW-1185">Reference proteome</keyword>
<dbReference type="AlphaFoldDB" id="A0A1I6GXF0"/>